<evidence type="ECO:0000313" key="5">
    <source>
        <dbReference type="Proteomes" id="UP001461498"/>
    </source>
</evidence>
<accession>A0AAW1CQI9</accession>
<dbReference type="AlphaFoldDB" id="A0AAW1CQI9"/>
<proteinExistence type="inferred from homology"/>
<evidence type="ECO:0000256" key="1">
    <source>
        <dbReference type="ARBA" id="ARBA00004613"/>
    </source>
</evidence>
<evidence type="ECO:0000256" key="3">
    <source>
        <dbReference type="ARBA" id="ARBA00022525"/>
    </source>
</evidence>
<comment type="caution">
    <text evidence="4">The sequence shown here is derived from an EMBL/GenBank/DDBJ whole genome shotgun (WGS) entry which is preliminary data.</text>
</comment>
<dbReference type="InterPro" id="IPR011042">
    <property type="entry name" value="6-blade_b-propeller_TolB-like"/>
</dbReference>
<comment type="subcellular location">
    <subcellularLocation>
        <location evidence="1">Secreted</location>
    </subcellularLocation>
</comment>
<dbReference type="Pfam" id="PF03022">
    <property type="entry name" value="MRJP"/>
    <property type="match status" value="1"/>
</dbReference>
<keyword evidence="5" id="KW-1185">Reference proteome</keyword>
<gene>
    <name evidence="4" type="ORF">O3M35_002752</name>
</gene>
<dbReference type="Proteomes" id="UP001461498">
    <property type="component" value="Unassembled WGS sequence"/>
</dbReference>
<dbReference type="PANTHER" id="PTHR10009">
    <property type="entry name" value="PROTEIN YELLOW-RELATED"/>
    <property type="match status" value="1"/>
</dbReference>
<evidence type="ECO:0008006" key="6">
    <source>
        <dbReference type="Google" id="ProtNLM"/>
    </source>
</evidence>
<organism evidence="4 5">
    <name type="scientific">Rhynocoris fuscipes</name>
    <dbReference type="NCBI Taxonomy" id="488301"/>
    <lineage>
        <taxon>Eukaryota</taxon>
        <taxon>Metazoa</taxon>
        <taxon>Ecdysozoa</taxon>
        <taxon>Arthropoda</taxon>
        <taxon>Hexapoda</taxon>
        <taxon>Insecta</taxon>
        <taxon>Pterygota</taxon>
        <taxon>Neoptera</taxon>
        <taxon>Paraneoptera</taxon>
        <taxon>Hemiptera</taxon>
        <taxon>Heteroptera</taxon>
        <taxon>Panheteroptera</taxon>
        <taxon>Cimicomorpha</taxon>
        <taxon>Reduviidae</taxon>
        <taxon>Harpactorinae</taxon>
        <taxon>Harpactorini</taxon>
        <taxon>Rhynocoris</taxon>
    </lineage>
</organism>
<sequence>MAPFPSARVHQNGTIVNAVDLYLDTNGTLWVLDSGYVNTLRRPVKEGPPKVIALDADTGKILKEIDISSVVRGKAGYLSVDERARGPKYLYISDGPSRSIAVWNIGTHKGHVVVLPKLVKKRTGFSVLYTVLIRRKLYLTYFGSNEIFYIDSDALQKGGKIVKVGMKDPRMVILGSKGYNIIFRLAGRPEIISWDTRQKLLEKNLEVIDKGSLEMNPMAVVQGYGRLWVLESNLHSYLNGSRTTHNFRLI</sequence>
<name>A0AAW1CQI9_9HEMI</name>
<dbReference type="InterPro" id="IPR017996">
    <property type="entry name" value="MRJP/yellow-related"/>
</dbReference>
<evidence type="ECO:0000313" key="4">
    <source>
        <dbReference type="EMBL" id="KAK9499780.1"/>
    </source>
</evidence>
<dbReference type="PANTHER" id="PTHR10009:SF8">
    <property type="entry name" value="IP19120P"/>
    <property type="match status" value="1"/>
</dbReference>
<dbReference type="SUPFAM" id="SSF101898">
    <property type="entry name" value="NHL repeat"/>
    <property type="match status" value="1"/>
</dbReference>
<dbReference type="Gene3D" id="2.120.10.30">
    <property type="entry name" value="TolB, C-terminal domain"/>
    <property type="match status" value="1"/>
</dbReference>
<dbReference type="EMBL" id="JAPXFL010000011">
    <property type="protein sequence ID" value="KAK9499780.1"/>
    <property type="molecule type" value="Genomic_DNA"/>
</dbReference>
<keyword evidence="3" id="KW-0964">Secreted</keyword>
<reference evidence="4 5" key="1">
    <citation type="submission" date="2022-12" db="EMBL/GenBank/DDBJ databases">
        <title>Chromosome-level genome assembly of true bugs.</title>
        <authorList>
            <person name="Ma L."/>
            <person name="Li H."/>
        </authorList>
    </citation>
    <scope>NUCLEOTIDE SEQUENCE [LARGE SCALE GENOMIC DNA]</scope>
    <source>
        <strain evidence="4">Lab_2022b</strain>
    </source>
</reference>
<evidence type="ECO:0000256" key="2">
    <source>
        <dbReference type="ARBA" id="ARBA00009127"/>
    </source>
</evidence>
<dbReference type="GO" id="GO:0005576">
    <property type="term" value="C:extracellular region"/>
    <property type="evidence" value="ECO:0007669"/>
    <property type="project" value="UniProtKB-SubCell"/>
</dbReference>
<comment type="similarity">
    <text evidence="2">Belongs to the major royal jelly protein family.</text>
</comment>
<protein>
    <recommendedName>
        <fullName evidence="6">Adipocyte plasma membrane-associated protein</fullName>
    </recommendedName>
</protein>